<dbReference type="Proteomes" id="UP000765509">
    <property type="component" value="Unassembled WGS sequence"/>
</dbReference>
<dbReference type="EMBL" id="AVOT02011946">
    <property type="protein sequence ID" value="MBW0493178.1"/>
    <property type="molecule type" value="Genomic_DNA"/>
</dbReference>
<keyword evidence="2" id="KW-1185">Reference proteome</keyword>
<name>A0A9Q3H5X9_9BASI</name>
<evidence type="ECO:0000313" key="2">
    <source>
        <dbReference type="Proteomes" id="UP000765509"/>
    </source>
</evidence>
<reference evidence="1" key="1">
    <citation type="submission" date="2021-03" db="EMBL/GenBank/DDBJ databases">
        <title>Draft genome sequence of rust myrtle Austropuccinia psidii MF-1, a brazilian biotype.</title>
        <authorList>
            <person name="Quecine M.C."/>
            <person name="Pachon D.M.R."/>
            <person name="Bonatelli M.L."/>
            <person name="Correr F.H."/>
            <person name="Franceschini L.M."/>
            <person name="Leite T.F."/>
            <person name="Margarido G.R.A."/>
            <person name="Almeida C.A."/>
            <person name="Ferrarezi J.A."/>
            <person name="Labate C.A."/>
        </authorList>
    </citation>
    <scope>NUCLEOTIDE SEQUENCE</scope>
    <source>
        <strain evidence="1">MF-1</strain>
    </source>
</reference>
<protein>
    <submittedName>
        <fullName evidence="1">Uncharacterized protein</fullName>
    </submittedName>
</protein>
<evidence type="ECO:0000313" key="1">
    <source>
        <dbReference type="EMBL" id="MBW0493178.1"/>
    </source>
</evidence>
<organism evidence="1 2">
    <name type="scientific">Austropuccinia psidii MF-1</name>
    <dbReference type="NCBI Taxonomy" id="1389203"/>
    <lineage>
        <taxon>Eukaryota</taxon>
        <taxon>Fungi</taxon>
        <taxon>Dikarya</taxon>
        <taxon>Basidiomycota</taxon>
        <taxon>Pucciniomycotina</taxon>
        <taxon>Pucciniomycetes</taxon>
        <taxon>Pucciniales</taxon>
        <taxon>Sphaerophragmiaceae</taxon>
        <taxon>Austropuccinia</taxon>
    </lineage>
</organism>
<sequence>MPSSEPCKLHSGSVHELSSEYSIEYVQTQSPMSHKVSLTAPISSFMNLSGINIEVGNATAQTMTTWTIPNISVTPIPKNPTNTQIHVYQGQRKKAVSFITG</sequence>
<accession>A0A9Q3H5X9</accession>
<comment type="caution">
    <text evidence="1">The sequence shown here is derived from an EMBL/GenBank/DDBJ whole genome shotgun (WGS) entry which is preliminary data.</text>
</comment>
<proteinExistence type="predicted"/>
<dbReference type="AlphaFoldDB" id="A0A9Q3H5X9"/>
<gene>
    <name evidence="1" type="ORF">O181_032893</name>
</gene>